<dbReference type="OrthoDB" id="244125at2"/>
<feature type="compositionally biased region" description="Polar residues" evidence="1">
    <location>
        <begin position="427"/>
        <end position="439"/>
    </location>
</feature>
<dbReference type="KEGG" id="lcre:Pla8534_26650"/>
<sequence length="704" mass="77913">MRWVGSLTAAVICVSGGFAWGQADRAEIPVRDNPVFQGVQDHINRLCEAHDAKLFALQTEADLIHQMIDARAKFLELLDLDLDKPRQTPPVLQVGRIMCDGYEIEKLIIQSAPGVPIPCTLYRPTGGPAQKPALLVPHGHSGRDRPIYQKAYQRFVKAGFIVLAKDGWGKQERRSTGHETRGGHLFLTGASLMALELFDNVRCIDYLASRADVDDNRIGMTGTSGGGSQTLFCAAVDTRLAAASPTCAATSLRADLADTDMCICELLTDLLTVGDHSTFLAMAYPRSILVVNGVQDYIFPIQGARASVRDARRLYALGKKEDRMRLAEFDAPHSWHDDMVAEQIRFFRQAFEMPPLKEIPSADAFRSYRELQCYPEGDMPADSLTLADLHRQRITSFLTKEKQRQDGPAASSRQDFLTDMIRQRWSQPVASPQNVQQESLGPDRSHFSQQERIHWTSGLGGKVSVLVTTPLDPTMTAAARKQLVVRLHGDGEADRLEKYYWNDRIRTHATVVELTYTGKSLNPHETGQIATALLSSGKSLLAERVRDLLVTLAVVDDLDLVDEGHNLTLLGHGYDGPLLLAAAPLLPENAHLLLDRSQVSYAVGPEVDLETEELGAETAHWTVLPNLARRLDLADLVEIAQPRRITLFHPLDAARQPLATADWQALLPAAQADASARVEVLGADRPRRELFRRLNQIVTFPLAP</sequence>
<organism evidence="3 4">
    <name type="scientific">Lignipirellula cremea</name>
    <dbReference type="NCBI Taxonomy" id="2528010"/>
    <lineage>
        <taxon>Bacteria</taxon>
        <taxon>Pseudomonadati</taxon>
        <taxon>Planctomycetota</taxon>
        <taxon>Planctomycetia</taxon>
        <taxon>Pirellulales</taxon>
        <taxon>Pirellulaceae</taxon>
        <taxon>Lignipirellula</taxon>
    </lineage>
</organism>
<dbReference type="InterPro" id="IPR029058">
    <property type="entry name" value="AB_hydrolase_fold"/>
</dbReference>
<dbReference type="PANTHER" id="PTHR22946">
    <property type="entry name" value="DIENELACTONE HYDROLASE DOMAIN-CONTAINING PROTEIN-RELATED"/>
    <property type="match status" value="1"/>
</dbReference>
<evidence type="ECO:0000259" key="2">
    <source>
        <dbReference type="Pfam" id="PF02129"/>
    </source>
</evidence>
<dbReference type="EMBL" id="CP036433">
    <property type="protein sequence ID" value="QDU94857.1"/>
    <property type="molecule type" value="Genomic_DNA"/>
</dbReference>
<dbReference type="Proteomes" id="UP000317648">
    <property type="component" value="Chromosome"/>
</dbReference>
<accession>A0A518DSP0</accession>
<evidence type="ECO:0000313" key="4">
    <source>
        <dbReference type="Proteomes" id="UP000317648"/>
    </source>
</evidence>
<dbReference type="InterPro" id="IPR050261">
    <property type="entry name" value="FrsA_esterase"/>
</dbReference>
<protein>
    <submittedName>
        <fullName evidence="3">Acetyl xylan esterase (AXE1)</fullName>
    </submittedName>
</protein>
<feature type="domain" description="Xaa-Pro dipeptidyl-peptidase-like" evidence="2">
    <location>
        <begin position="114"/>
        <end position="255"/>
    </location>
</feature>
<keyword evidence="4" id="KW-1185">Reference proteome</keyword>
<reference evidence="3 4" key="1">
    <citation type="submission" date="2019-02" db="EMBL/GenBank/DDBJ databases">
        <title>Deep-cultivation of Planctomycetes and their phenomic and genomic characterization uncovers novel biology.</title>
        <authorList>
            <person name="Wiegand S."/>
            <person name="Jogler M."/>
            <person name="Boedeker C."/>
            <person name="Pinto D."/>
            <person name="Vollmers J."/>
            <person name="Rivas-Marin E."/>
            <person name="Kohn T."/>
            <person name="Peeters S.H."/>
            <person name="Heuer A."/>
            <person name="Rast P."/>
            <person name="Oberbeckmann S."/>
            <person name="Bunk B."/>
            <person name="Jeske O."/>
            <person name="Meyerdierks A."/>
            <person name="Storesund J.E."/>
            <person name="Kallscheuer N."/>
            <person name="Luecker S."/>
            <person name="Lage O.M."/>
            <person name="Pohl T."/>
            <person name="Merkel B.J."/>
            <person name="Hornburger P."/>
            <person name="Mueller R.-W."/>
            <person name="Bruemmer F."/>
            <person name="Labrenz M."/>
            <person name="Spormann A.M."/>
            <person name="Op den Camp H."/>
            <person name="Overmann J."/>
            <person name="Amann R."/>
            <person name="Jetten M.S.M."/>
            <person name="Mascher T."/>
            <person name="Medema M.H."/>
            <person name="Devos D.P."/>
            <person name="Kaster A.-K."/>
            <person name="Ovreas L."/>
            <person name="Rohde M."/>
            <person name="Galperin M.Y."/>
            <person name="Jogler C."/>
        </authorList>
    </citation>
    <scope>NUCLEOTIDE SEQUENCE [LARGE SCALE GENOMIC DNA]</scope>
    <source>
        <strain evidence="3 4">Pla85_3_4</strain>
    </source>
</reference>
<dbReference type="Gene3D" id="3.40.50.1820">
    <property type="entry name" value="alpha/beta hydrolase"/>
    <property type="match status" value="2"/>
</dbReference>
<dbReference type="Pfam" id="PF02129">
    <property type="entry name" value="Peptidase_S15"/>
    <property type="match status" value="1"/>
</dbReference>
<dbReference type="PANTHER" id="PTHR22946:SF8">
    <property type="entry name" value="ACETYL XYLAN ESTERASE DOMAIN-CONTAINING PROTEIN"/>
    <property type="match status" value="1"/>
</dbReference>
<evidence type="ECO:0000256" key="1">
    <source>
        <dbReference type="SAM" id="MobiDB-lite"/>
    </source>
</evidence>
<dbReference type="InterPro" id="IPR000383">
    <property type="entry name" value="Xaa-Pro-like_dom"/>
</dbReference>
<dbReference type="RefSeq" id="WP_145053618.1">
    <property type="nucleotide sequence ID" value="NZ_CP036433.1"/>
</dbReference>
<feature type="region of interest" description="Disordered" evidence="1">
    <location>
        <begin position="427"/>
        <end position="448"/>
    </location>
</feature>
<dbReference type="AlphaFoldDB" id="A0A518DSP0"/>
<evidence type="ECO:0000313" key="3">
    <source>
        <dbReference type="EMBL" id="QDU94857.1"/>
    </source>
</evidence>
<proteinExistence type="predicted"/>
<dbReference type="SUPFAM" id="SSF53474">
    <property type="entry name" value="alpha/beta-Hydrolases"/>
    <property type="match status" value="1"/>
</dbReference>
<gene>
    <name evidence="3" type="ORF">Pla8534_26650</name>
</gene>
<name>A0A518DSP0_9BACT</name>
<dbReference type="GO" id="GO:0016787">
    <property type="term" value="F:hydrolase activity"/>
    <property type="evidence" value="ECO:0007669"/>
    <property type="project" value="InterPro"/>
</dbReference>